<accession>A0A165ZN96</accession>
<dbReference type="EMBL" id="LWMU01000103">
    <property type="protein sequence ID" value="KZX10938.1"/>
    <property type="molecule type" value="Genomic_DNA"/>
</dbReference>
<reference evidence="2" key="1">
    <citation type="journal article" date="2016" name="Genome Announc.">
        <title>Draft Genome Sequences of Methanobrevibacter curvatus DSM11111, Methanobrevibacter cuticularis DSM11139, Methanobrevibacter filiformis DSM11501, and Methanobrevibacter oralis DSM7256.</title>
        <authorList>
            <person name="Poehlein A."/>
            <person name="Seedorf H."/>
        </authorList>
    </citation>
    <scope>NUCLEOTIDE SEQUENCE [LARGE SCALE GENOMIC DNA]</scope>
    <source>
        <strain evidence="2">DSM 7256 / JCM 30027 / ZR</strain>
    </source>
</reference>
<evidence type="ECO:0000313" key="1">
    <source>
        <dbReference type="EMBL" id="KZX10938.1"/>
    </source>
</evidence>
<dbReference type="OrthoDB" id="77976at2157"/>
<dbReference type="STRING" id="66851.MBORA_17760"/>
<sequence length="197" mass="23785">MNSKSLRLIEDVVINSGKWVSLEMAQDSIYLHFIDVELGKPHGDDTFSLITRFGENSFISVFYNDIRDIDFLSHYNFKHQILSEDFTYKIKSIKFIDFEFLNVFFTKYEKHKEITNINDFNIHNIRNDFFLMFEIENLAIVVGGDKMDFFSEYERLDDDNLKELSNKWMLYFLNYHLKRNIIKDPMCENHPLMYRHE</sequence>
<gene>
    <name evidence="1" type="ORF">MBORA_17760</name>
</gene>
<dbReference type="Proteomes" id="UP000077428">
    <property type="component" value="Unassembled WGS sequence"/>
</dbReference>
<keyword evidence="2" id="KW-1185">Reference proteome</keyword>
<dbReference type="AlphaFoldDB" id="A0A165ZN96"/>
<proteinExistence type="predicted"/>
<name>A0A165ZN96_METOA</name>
<dbReference type="RefSeq" id="WP_042694487.1">
    <property type="nucleotide sequence ID" value="NZ_CABMAB010000039.1"/>
</dbReference>
<protein>
    <submittedName>
        <fullName evidence="1">Uncharacterized protein</fullName>
    </submittedName>
</protein>
<dbReference type="PATRIC" id="fig|66851.6.peg.1931"/>
<organism evidence="1 2">
    <name type="scientific">Methanobrevibacter oralis</name>
    <dbReference type="NCBI Taxonomy" id="66851"/>
    <lineage>
        <taxon>Archaea</taxon>
        <taxon>Methanobacteriati</taxon>
        <taxon>Methanobacteriota</taxon>
        <taxon>Methanomada group</taxon>
        <taxon>Methanobacteria</taxon>
        <taxon>Methanobacteriales</taxon>
        <taxon>Methanobacteriaceae</taxon>
        <taxon>Methanobrevibacter</taxon>
    </lineage>
</organism>
<comment type="caution">
    <text evidence="1">The sequence shown here is derived from an EMBL/GenBank/DDBJ whole genome shotgun (WGS) entry which is preliminary data.</text>
</comment>
<evidence type="ECO:0000313" key="2">
    <source>
        <dbReference type="Proteomes" id="UP000077428"/>
    </source>
</evidence>